<sequence>MTRKWFQLVDEDGSPVTNVDIANADIEDVVALRKEVTKEYNDSFLAGIAPSDLTVFENGALTEALEEDASIESFGGSDNNALVVQVLAVEDQGQT</sequence>
<name>A0AAD9GL70_9STRA</name>
<dbReference type="Proteomes" id="UP001259832">
    <property type="component" value="Unassembled WGS sequence"/>
</dbReference>
<gene>
    <name evidence="1" type="ORF">P3T76_008464</name>
</gene>
<protein>
    <submittedName>
        <fullName evidence="1">Uncharacterized protein</fullName>
    </submittedName>
</protein>
<evidence type="ECO:0000313" key="2">
    <source>
        <dbReference type="Proteomes" id="UP001259832"/>
    </source>
</evidence>
<proteinExistence type="predicted"/>
<accession>A0AAD9GL70</accession>
<reference evidence="1" key="1">
    <citation type="submission" date="2023-08" db="EMBL/GenBank/DDBJ databases">
        <title>Reference Genome Resource for the Citrus Pathogen Phytophthora citrophthora.</title>
        <authorList>
            <person name="Moller H."/>
            <person name="Coetzee B."/>
            <person name="Rose L.J."/>
            <person name="Van Niekerk J.M."/>
        </authorList>
    </citation>
    <scope>NUCLEOTIDE SEQUENCE</scope>
    <source>
        <strain evidence="1">STE-U-9442</strain>
    </source>
</reference>
<comment type="caution">
    <text evidence="1">The sequence shown here is derived from an EMBL/GenBank/DDBJ whole genome shotgun (WGS) entry which is preliminary data.</text>
</comment>
<dbReference type="AlphaFoldDB" id="A0AAD9GL70"/>
<dbReference type="EMBL" id="JASMQC010000015">
    <property type="protein sequence ID" value="KAK1940141.1"/>
    <property type="molecule type" value="Genomic_DNA"/>
</dbReference>
<evidence type="ECO:0000313" key="1">
    <source>
        <dbReference type="EMBL" id="KAK1940141.1"/>
    </source>
</evidence>
<keyword evidence="2" id="KW-1185">Reference proteome</keyword>
<organism evidence="1 2">
    <name type="scientific">Phytophthora citrophthora</name>
    <dbReference type="NCBI Taxonomy" id="4793"/>
    <lineage>
        <taxon>Eukaryota</taxon>
        <taxon>Sar</taxon>
        <taxon>Stramenopiles</taxon>
        <taxon>Oomycota</taxon>
        <taxon>Peronosporomycetes</taxon>
        <taxon>Peronosporales</taxon>
        <taxon>Peronosporaceae</taxon>
        <taxon>Phytophthora</taxon>
    </lineage>
</organism>